<dbReference type="Proteomes" id="UP000228920">
    <property type="component" value="Unassembled WGS sequence"/>
</dbReference>
<accession>A0A2M7TIP6</accession>
<dbReference type="EMBL" id="PFNL01000106">
    <property type="protein sequence ID" value="PIZ46284.1"/>
    <property type="molecule type" value="Genomic_DNA"/>
</dbReference>
<evidence type="ECO:0000313" key="2">
    <source>
        <dbReference type="Proteomes" id="UP000228920"/>
    </source>
</evidence>
<proteinExistence type="predicted"/>
<evidence type="ECO:0000313" key="1">
    <source>
        <dbReference type="EMBL" id="PIZ46284.1"/>
    </source>
</evidence>
<gene>
    <name evidence="1" type="ORF">COY32_03560</name>
</gene>
<dbReference type="AlphaFoldDB" id="A0A2M7TIP6"/>
<name>A0A2M7TIP6_UNCKA</name>
<protein>
    <submittedName>
        <fullName evidence="1">Uncharacterized protein</fullName>
    </submittedName>
</protein>
<organism evidence="1 2">
    <name type="scientific">candidate division WWE3 bacterium CG_4_10_14_0_2_um_filter_41_14</name>
    <dbReference type="NCBI Taxonomy" id="1975072"/>
    <lineage>
        <taxon>Bacteria</taxon>
        <taxon>Katanobacteria</taxon>
    </lineage>
</organism>
<comment type="caution">
    <text evidence="1">The sequence shown here is derived from an EMBL/GenBank/DDBJ whole genome shotgun (WGS) entry which is preliminary data.</text>
</comment>
<sequence>MLGIGLIFLGVIYLWGTVRRQRRADDQVKVTVYLSAWKDNRIVRFYPGGGEGIERFLDKWRQKAGYIVSTRNISGYTDENGKYTRGAAKVACEVPANDVEQFIRFAESRAGRYGFTVQRGSV</sequence>
<reference evidence="2" key="1">
    <citation type="submission" date="2017-09" db="EMBL/GenBank/DDBJ databases">
        <title>Depth-based differentiation of microbial function through sediment-hosted aquifers and enrichment of novel symbionts in the deep terrestrial subsurface.</title>
        <authorList>
            <person name="Probst A.J."/>
            <person name="Ladd B."/>
            <person name="Jarett J.K."/>
            <person name="Geller-Mcgrath D.E."/>
            <person name="Sieber C.M.K."/>
            <person name="Emerson J.B."/>
            <person name="Anantharaman K."/>
            <person name="Thomas B.C."/>
            <person name="Malmstrom R."/>
            <person name="Stieglmeier M."/>
            <person name="Klingl A."/>
            <person name="Woyke T."/>
            <person name="Ryan C.M."/>
            <person name="Banfield J.F."/>
        </authorList>
    </citation>
    <scope>NUCLEOTIDE SEQUENCE [LARGE SCALE GENOMIC DNA]</scope>
</reference>